<accession>A0ABR3TF24</accession>
<dbReference type="Pfam" id="PF16541">
    <property type="entry name" value="AltA1"/>
    <property type="match status" value="1"/>
</dbReference>
<comment type="subcellular location">
    <subcellularLocation>
        <location evidence="1">Secreted</location>
    </subcellularLocation>
</comment>
<keyword evidence="4 5" id="KW-1015">Disulfide bond</keyword>
<protein>
    <recommendedName>
        <fullName evidence="7">AA1-like domain-containing protein</fullName>
    </recommendedName>
</protein>
<evidence type="ECO:0000256" key="6">
    <source>
        <dbReference type="SAM" id="SignalP"/>
    </source>
</evidence>
<gene>
    <name evidence="8" type="ORF">SLS58_009038</name>
</gene>
<name>A0ABR3TF24_9PEZI</name>
<evidence type="ECO:0000256" key="4">
    <source>
        <dbReference type="ARBA" id="ARBA00023157"/>
    </source>
</evidence>
<dbReference type="Gene3D" id="2.40.350.20">
    <property type="match status" value="1"/>
</dbReference>
<keyword evidence="9" id="KW-1185">Reference proteome</keyword>
<evidence type="ECO:0000256" key="3">
    <source>
        <dbReference type="ARBA" id="ARBA00022729"/>
    </source>
</evidence>
<keyword evidence="2" id="KW-0964">Secreted</keyword>
<feature type="domain" description="AA1-like" evidence="7">
    <location>
        <begin position="17"/>
        <end position="131"/>
    </location>
</feature>
<keyword evidence="3 6" id="KW-0732">Signal</keyword>
<feature type="signal peptide" evidence="6">
    <location>
        <begin position="1"/>
        <end position="21"/>
    </location>
</feature>
<evidence type="ECO:0000259" key="7">
    <source>
        <dbReference type="PROSITE" id="PS51895"/>
    </source>
</evidence>
<dbReference type="EMBL" id="JAKEKT020000083">
    <property type="protein sequence ID" value="KAL1638017.1"/>
    <property type="molecule type" value="Genomic_DNA"/>
</dbReference>
<evidence type="ECO:0000256" key="2">
    <source>
        <dbReference type="ARBA" id="ARBA00022525"/>
    </source>
</evidence>
<reference evidence="8 9" key="1">
    <citation type="journal article" date="2023" name="Plant Dis.">
        <title>First Report of Diplodia intermedia Causing Canker and Dieback Diseases on Apple Trees in Canada.</title>
        <authorList>
            <person name="Ellouze W."/>
            <person name="Ilyukhin E."/>
            <person name="Sulman M."/>
            <person name="Ali S."/>
        </authorList>
    </citation>
    <scope>NUCLEOTIDE SEQUENCE [LARGE SCALE GENOMIC DNA]</scope>
    <source>
        <strain evidence="8 9">M45-28</strain>
    </source>
</reference>
<dbReference type="PROSITE" id="PS51895">
    <property type="entry name" value="AA1"/>
    <property type="match status" value="1"/>
</dbReference>
<comment type="caution">
    <text evidence="8">The sequence shown here is derived from an EMBL/GenBank/DDBJ whole genome shotgun (WGS) entry which is preliminary data.</text>
</comment>
<evidence type="ECO:0000313" key="8">
    <source>
        <dbReference type="EMBL" id="KAL1638017.1"/>
    </source>
</evidence>
<sequence length="131" mass="13228">MKVSAATTATLLFAATGLAASVKVTDLSIRDNAGLQSVSFTVDDGATACSSSDASTLAGNGANPCGAGDVYSFSVEKSAGSEYQLYLHKNVDGEVRGLNGGGKAPVYCHAGGNGKNDKICSQVGDFEVKLE</sequence>
<evidence type="ECO:0000256" key="5">
    <source>
        <dbReference type="PROSITE-ProRule" id="PRU01243"/>
    </source>
</evidence>
<evidence type="ECO:0000256" key="1">
    <source>
        <dbReference type="ARBA" id="ARBA00004613"/>
    </source>
</evidence>
<organism evidence="8 9">
    <name type="scientific">Diplodia intermedia</name>
    <dbReference type="NCBI Taxonomy" id="856260"/>
    <lineage>
        <taxon>Eukaryota</taxon>
        <taxon>Fungi</taxon>
        <taxon>Dikarya</taxon>
        <taxon>Ascomycota</taxon>
        <taxon>Pezizomycotina</taxon>
        <taxon>Dothideomycetes</taxon>
        <taxon>Dothideomycetes incertae sedis</taxon>
        <taxon>Botryosphaeriales</taxon>
        <taxon>Botryosphaeriaceae</taxon>
        <taxon>Diplodia</taxon>
    </lineage>
</organism>
<feature type="disulfide bond" evidence="5">
    <location>
        <begin position="108"/>
        <end position="120"/>
    </location>
</feature>
<feature type="chain" id="PRO_5046932848" description="AA1-like domain-containing protein" evidence="6">
    <location>
        <begin position="22"/>
        <end position="131"/>
    </location>
</feature>
<dbReference type="InterPro" id="IPR032382">
    <property type="entry name" value="AltA1"/>
</dbReference>
<evidence type="ECO:0000313" key="9">
    <source>
        <dbReference type="Proteomes" id="UP001521184"/>
    </source>
</evidence>
<dbReference type="Proteomes" id="UP001521184">
    <property type="component" value="Unassembled WGS sequence"/>
</dbReference>
<proteinExistence type="predicted"/>
<comment type="caution">
    <text evidence="5">Lacks conserved residue(s) required for the propagation of feature annotation.</text>
</comment>